<evidence type="ECO:0000256" key="7">
    <source>
        <dbReference type="ARBA" id="ARBA00023136"/>
    </source>
</evidence>
<dbReference type="PANTHER" id="PTHR19139">
    <property type="entry name" value="AQUAPORIN TRANSPORTER"/>
    <property type="match status" value="1"/>
</dbReference>
<feature type="transmembrane region" description="Helical" evidence="10">
    <location>
        <begin position="76"/>
        <end position="100"/>
    </location>
</feature>
<accession>A0A1D8DGQ1</accession>
<dbReference type="Gene3D" id="1.20.1080.10">
    <property type="entry name" value="Glycerol uptake facilitator protein"/>
    <property type="match status" value="1"/>
</dbReference>
<dbReference type="PRINTS" id="PR00783">
    <property type="entry name" value="MINTRINSICP"/>
</dbReference>
<dbReference type="SUPFAM" id="SSF81338">
    <property type="entry name" value="Aquaporin-like"/>
    <property type="match status" value="1"/>
</dbReference>
<reference evidence="11" key="1">
    <citation type="journal article" date="2016" name="Eur. J. Cell Biol.">
        <title>Putative new groups of invertebrate water channels based on the snail Helix pomatia L. (Helicidae) MIP protein identification and phylogenetic analysis.</title>
        <authorList>
            <person name="Kosicka E."/>
            <person name="Grobys D."/>
            <person name="Kmita H."/>
            <person name="Lesicki A."/>
            <person name="Pienkowska J.R."/>
        </authorList>
    </citation>
    <scope>NUCLEOTIDE SEQUENCE</scope>
</reference>
<dbReference type="InterPro" id="IPR023271">
    <property type="entry name" value="Aquaporin-like"/>
</dbReference>
<keyword evidence="5 8" id="KW-0812">Transmembrane</keyword>
<evidence type="ECO:0000256" key="4">
    <source>
        <dbReference type="ARBA" id="ARBA00022475"/>
    </source>
</evidence>
<feature type="transmembrane region" description="Helical" evidence="10">
    <location>
        <begin position="196"/>
        <end position="217"/>
    </location>
</feature>
<dbReference type="InterPro" id="IPR022357">
    <property type="entry name" value="MIP_CS"/>
</dbReference>
<evidence type="ECO:0000256" key="6">
    <source>
        <dbReference type="ARBA" id="ARBA00022989"/>
    </source>
</evidence>
<feature type="compositionally biased region" description="Basic and acidic residues" evidence="9">
    <location>
        <begin position="282"/>
        <end position="299"/>
    </location>
</feature>
<keyword evidence="6 10" id="KW-1133">Transmembrane helix</keyword>
<dbReference type="Pfam" id="PF00230">
    <property type="entry name" value="MIP"/>
    <property type="match status" value="1"/>
</dbReference>
<evidence type="ECO:0000256" key="1">
    <source>
        <dbReference type="ARBA" id="ARBA00004651"/>
    </source>
</evidence>
<name>A0A1D8DGQ1_HELPO</name>
<evidence type="ECO:0000256" key="5">
    <source>
        <dbReference type="ARBA" id="ARBA00022692"/>
    </source>
</evidence>
<dbReference type="InterPro" id="IPR034294">
    <property type="entry name" value="Aquaporin_transptr"/>
</dbReference>
<evidence type="ECO:0000313" key="11">
    <source>
        <dbReference type="EMBL" id="AOS89754.1"/>
    </source>
</evidence>
<sequence>MSVASIPARLRMEARSTTSLHEDETAFAKIVTSELLDIKSVRLWRGAVAEFLGTGLLAVFTIGMGLKKEGEPGPSLLQAALGCGFFISALVSSLSNVSGAHLNPAVSIAFLVTRQITFTRFVVYTVFQTTGAVAGAGLLKVILPTSYVGNLGLTAPGPGITVYEALGVEILITFFFLFVILSLVDPGRDDLAGSVPLMVGLTLFVNILFAANLSGASMNPARAFGPAMILGNYEHLWVYWAGPLAGAVIGSLTYDWFFSTSPVEMDSLKRLAGKEVPKKDSGLYGLKDKAHDHDGHDDHQEEEEDYARHLLNQKLRREHTNGLPGDMRKGRFHLGSTGYLGSMGQLSTAGHASHREDDIKSHASINMADLEHAPESKI</sequence>
<feature type="region of interest" description="Disordered" evidence="9">
    <location>
        <begin position="282"/>
        <end position="305"/>
    </location>
</feature>
<organism evidence="11">
    <name type="scientific">Helix pomatia</name>
    <name type="common">Roman snail</name>
    <name type="synonym">Edible snail</name>
    <dbReference type="NCBI Taxonomy" id="6536"/>
    <lineage>
        <taxon>Eukaryota</taxon>
        <taxon>Metazoa</taxon>
        <taxon>Spiralia</taxon>
        <taxon>Lophotrochozoa</taxon>
        <taxon>Mollusca</taxon>
        <taxon>Gastropoda</taxon>
        <taxon>Heterobranchia</taxon>
        <taxon>Euthyneura</taxon>
        <taxon>Panpulmonata</taxon>
        <taxon>Eupulmonata</taxon>
        <taxon>Stylommatophora</taxon>
        <taxon>Helicina</taxon>
        <taxon>Helicoidea</taxon>
        <taxon>Helicidae</taxon>
        <taxon>Helix</taxon>
    </lineage>
</organism>
<gene>
    <name evidence="11" type="primary">AQP6</name>
</gene>
<dbReference type="PROSITE" id="PS00221">
    <property type="entry name" value="MIP"/>
    <property type="match status" value="1"/>
</dbReference>
<comment type="similarity">
    <text evidence="2 8">Belongs to the MIP/aquaporin (TC 1.A.8) family.</text>
</comment>
<feature type="transmembrane region" description="Helical" evidence="10">
    <location>
        <begin position="121"/>
        <end position="143"/>
    </location>
</feature>
<dbReference type="AlphaFoldDB" id="A0A1D8DGQ1"/>
<dbReference type="EMBL" id="KX384882">
    <property type="protein sequence ID" value="AOS89754.1"/>
    <property type="molecule type" value="mRNA"/>
</dbReference>
<keyword evidence="4" id="KW-1003">Cell membrane</keyword>
<evidence type="ECO:0000256" key="9">
    <source>
        <dbReference type="SAM" id="MobiDB-lite"/>
    </source>
</evidence>
<dbReference type="GO" id="GO:0005886">
    <property type="term" value="C:plasma membrane"/>
    <property type="evidence" value="ECO:0007669"/>
    <property type="project" value="UniProtKB-SubCell"/>
</dbReference>
<keyword evidence="3 8" id="KW-0813">Transport</keyword>
<feature type="transmembrane region" description="Helical" evidence="10">
    <location>
        <begin position="237"/>
        <end position="257"/>
    </location>
</feature>
<feature type="transmembrane region" description="Helical" evidence="10">
    <location>
        <begin position="43"/>
        <end position="64"/>
    </location>
</feature>
<evidence type="ECO:0000256" key="8">
    <source>
        <dbReference type="RuleBase" id="RU000477"/>
    </source>
</evidence>
<dbReference type="GO" id="GO:0015250">
    <property type="term" value="F:water channel activity"/>
    <property type="evidence" value="ECO:0007669"/>
    <property type="project" value="TreeGrafter"/>
</dbReference>
<dbReference type="CDD" id="cd00333">
    <property type="entry name" value="MIP"/>
    <property type="match status" value="1"/>
</dbReference>
<comment type="subcellular location">
    <subcellularLocation>
        <location evidence="1">Cell membrane</location>
        <topology evidence="1">Multi-pass membrane protein</topology>
    </subcellularLocation>
</comment>
<keyword evidence="7 10" id="KW-0472">Membrane</keyword>
<dbReference type="InterPro" id="IPR000425">
    <property type="entry name" value="MIP"/>
</dbReference>
<evidence type="ECO:0000256" key="10">
    <source>
        <dbReference type="SAM" id="Phobius"/>
    </source>
</evidence>
<proteinExistence type="evidence at transcript level"/>
<dbReference type="PANTHER" id="PTHR19139:SF199">
    <property type="entry name" value="MIP17260P"/>
    <property type="match status" value="1"/>
</dbReference>
<protein>
    <submittedName>
        <fullName evidence="11">Aquaporin</fullName>
    </submittedName>
</protein>
<evidence type="ECO:0000256" key="3">
    <source>
        <dbReference type="ARBA" id="ARBA00022448"/>
    </source>
</evidence>
<feature type="transmembrane region" description="Helical" evidence="10">
    <location>
        <begin position="163"/>
        <end position="184"/>
    </location>
</feature>
<evidence type="ECO:0000256" key="2">
    <source>
        <dbReference type="ARBA" id="ARBA00006175"/>
    </source>
</evidence>